<reference evidence="11" key="2">
    <citation type="submission" date="2023-05" db="EMBL/GenBank/DDBJ databases">
        <authorList>
            <person name="Schelkunov M.I."/>
        </authorList>
    </citation>
    <scope>NUCLEOTIDE SEQUENCE</scope>
    <source>
        <strain evidence="11">Hsosn_3</strain>
        <tissue evidence="11">Leaf</tissue>
    </source>
</reference>
<feature type="domain" description="C2H2-type" evidence="10">
    <location>
        <begin position="38"/>
        <end position="65"/>
    </location>
</feature>
<evidence type="ECO:0000256" key="1">
    <source>
        <dbReference type="ARBA" id="ARBA00004123"/>
    </source>
</evidence>
<evidence type="ECO:0000256" key="2">
    <source>
        <dbReference type="ARBA" id="ARBA00022723"/>
    </source>
</evidence>
<feature type="compositionally biased region" description="Polar residues" evidence="9">
    <location>
        <begin position="1"/>
        <end position="12"/>
    </location>
</feature>
<keyword evidence="6" id="KW-0804">Transcription</keyword>
<feature type="compositionally biased region" description="Basic residues" evidence="9">
    <location>
        <begin position="60"/>
        <end position="69"/>
    </location>
</feature>
<evidence type="ECO:0000313" key="11">
    <source>
        <dbReference type="EMBL" id="KAK1362525.1"/>
    </source>
</evidence>
<evidence type="ECO:0000313" key="12">
    <source>
        <dbReference type="Proteomes" id="UP001237642"/>
    </source>
</evidence>
<dbReference type="PROSITE" id="PS50157">
    <property type="entry name" value="ZINC_FINGER_C2H2_2"/>
    <property type="match status" value="1"/>
</dbReference>
<protein>
    <submittedName>
        <fullName evidence="11">Transcriptional regulator SUPERMAN-like</fullName>
    </submittedName>
</protein>
<keyword evidence="4" id="KW-0862">Zinc</keyword>
<organism evidence="11 12">
    <name type="scientific">Heracleum sosnowskyi</name>
    <dbReference type="NCBI Taxonomy" id="360622"/>
    <lineage>
        <taxon>Eukaryota</taxon>
        <taxon>Viridiplantae</taxon>
        <taxon>Streptophyta</taxon>
        <taxon>Embryophyta</taxon>
        <taxon>Tracheophyta</taxon>
        <taxon>Spermatophyta</taxon>
        <taxon>Magnoliopsida</taxon>
        <taxon>eudicotyledons</taxon>
        <taxon>Gunneridae</taxon>
        <taxon>Pentapetalae</taxon>
        <taxon>asterids</taxon>
        <taxon>campanulids</taxon>
        <taxon>Apiales</taxon>
        <taxon>Apiaceae</taxon>
        <taxon>Apioideae</taxon>
        <taxon>apioid superclade</taxon>
        <taxon>Tordylieae</taxon>
        <taxon>Tordyliinae</taxon>
        <taxon>Heracleum</taxon>
    </lineage>
</organism>
<evidence type="ECO:0000256" key="7">
    <source>
        <dbReference type="ARBA" id="ARBA00023242"/>
    </source>
</evidence>
<dbReference type="PANTHER" id="PTHR45801:SF111">
    <property type="entry name" value="C2H2 AND C2HC ZINC FINGERS SUPERFAMILY PROTEIN"/>
    <property type="match status" value="1"/>
</dbReference>
<feature type="compositionally biased region" description="Polar residues" evidence="9">
    <location>
        <begin position="73"/>
        <end position="93"/>
    </location>
</feature>
<keyword evidence="2" id="KW-0479">Metal-binding</keyword>
<dbReference type="InterPro" id="IPR036236">
    <property type="entry name" value="Znf_C2H2_sf"/>
</dbReference>
<dbReference type="SMART" id="SM00355">
    <property type="entry name" value="ZnF_C2H2"/>
    <property type="match status" value="1"/>
</dbReference>
<gene>
    <name evidence="11" type="ORF">POM88_046999</name>
</gene>
<dbReference type="EMBL" id="JAUIZM010000010">
    <property type="protein sequence ID" value="KAK1362525.1"/>
    <property type="molecule type" value="Genomic_DNA"/>
</dbReference>
<dbReference type="SUPFAM" id="SSF57667">
    <property type="entry name" value="beta-beta-alpha zinc fingers"/>
    <property type="match status" value="1"/>
</dbReference>
<feature type="region of interest" description="Disordered" evidence="9">
    <location>
        <begin position="60"/>
        <end position="93"/>
    </location>
</feature>
<dbReference type="Gene3D" id="3.30.160.60">
    <property type="entry name" value="Classic Zinc Finger"/>
    <property type="match status" value="1"/>
</dbReference>
<evidence type="ECO:0000256" key="9">
    <source>
        <dbReference type="SAM" id="MobiDB-lite"/>
    </source>
</evidence>
<comment type="subcellular location">
    <subcellularLocation>
        <location evidence="1">Nucleus</location>
    </subcellularLocation>
</comment>
<evidence type="ECO:0000256" key="5">
    <source>
        <dbReference type="ARBA" id="ARBA00023015"/>
    </source>
</evidence>
<dbReference type="AlphaFoldDB" id="A0AAD8H7W0"/>
<proteinExistence type="predicted"/>
<accession>A0AAD8H7W0</accession>
<reference evidence="11" key="1">
    <citation type="submission" date="2023-02" db="EMBL/GenBank/DDBJ databases">
        <title>Genome of toxic invasive species Heracleum sosnowskyi carries increased number of genes despite the absence of recent whole-genome duplications.</title>
        <authorList>
            <person name="Schelkunov M."/>
            <person name="Shtratnikova V."/>
            <person name="Makarenko M."/>
            <person name="Klepikova A."/>
            <person name="Omelchenko D."/>
            <person name="Novikova G."/>
            <person name="Obukhova E."/>
            <person name="Bogdanov V."/>
            <person name="Penin A."/>
            <person name="Logacheva M."/>
        </authorList>
    </citation>
    <scope>NUCLEOTIDE SEQUENCE</scope>
    <source>
        <strain evidence="11">Hsosn_3</strain>
        <tissue evidence="11">Leaf</tissue>
    </source>
</reference>
<feature type="region of interest" description="Disordered" evidence="9">
    <location>
        <begin position="1"/>
        <end position="27"/>
    </location>
</feature>
<keyword evidence="3 8" id="KW-0863">Zinc-finger</keyword>
<evidence type="ECO:0000256" key="4">
    <source>
        <dbReference type="ARBA" id="ARBA00022833"/>
    </source>
</evidence>
<evidence type="ECO:0000256" key="6">
    <source>
        <dbReference type="ARBA" id="ARBA00023163"/>
    </source>
</evidence>
<dbReference type="GO" id="GO:0005634">
    <property type="term" value="C:nucleus"/>
    <property type="evidence" value="ECO:0007669"/>
    <property type="project" value="UniProtKB-SubCell"/>
</dbReference>
<evidence type="ECO:0000259" key="10">
    <source>
        <dbReference type="PROSITE" id="PS50157"/>
    </source>
</evidence>
<dbReference type="PROSITE" id="PS00028">
    <property type="entry name" value="ZINC_FINGER_C2H2_1"/>
    <property type="match status" value="1"/>
</dbReference>
<keyword evidence="5" id="KW-0805">Transcription regulation</keyword>
<dbReference type="InterPro" id="IPR052426">
    <property type="entry name" value="Plant_dev_regulator"/>
</dbReference>
<dbReference type="InterPro" id="IPR013087">
    <property type="entry name" value="Znf_C2H2_type"/>
</dbReference>
<sequence length="201" mass="22567">MNYSKQGNITETSSDENDQASSQRFKDDNKVAGIGRFYECTFCKRGFTNAQALGGHMNIHRKDKAKSKPKGASGTNQTSNSKLATNSSLNRSGDYDQVSNSSMYFVPITNDQHAHYQSNMGGTLMNYQFYLPMPVTNCPPQYAYYLTDSIEHVASSQDSKMQEELLETNLSLEISKEKNSDEAVDRIEHEVDLELRLGHDP</sequence>
<dbReference type="Proteomes" id="UP001237642">
    <property type="component" value="Unassembled WGS sequence"/>
</dbReference>
<dbReference type="GO" id="GO:0008270">
    <property type="term" value="F:zinc ion binding"/>
    <property type="evidence" value="ECO:0007669"/>
    <property type="project" value="UniProtKB-KW"/>
</dbReference>
<evidence type="ECO:0000256" key="8">
    <source>
        <dbReference type="PROSITE-ProRule" id="PRU00042"/>
    </source>
</evidence>
<evidence type="ECO:0000256" key="3">
    <source>
        <dbReference type="ARBA" id="ARBA00022771"/>
    </source>
</evidence>
<name>A0AAD8H7W0_9APIA</name>
<dbReference type="PANTHER" id="PTHR45801">
    <property type="entry name" value="OS07G0101800 PROTEIN"/>
    <property type="match status" value="1"/>
</dbReference>
<keyword evidence="7" id="KW-0539">Nucleus</keyword>
<comment type="caution">
    <text evidence="11">The sequence shown here is derived from an EMBL/GenBank/DDBJ whole genome shotgun (WGS) entry which is preliminary data.</text>
</comment>
<keyword evidence="12" id="KW-1185">Reference proteome</keyword>